<name>A0ABV3SWY7_9ACTN</name>
<organism evidence="2 3">
    <name type="scientific">Nocardioides eburneus</name>
    <dbReference type="NCBI Taxonomy" id="3231482"/>
    <lineage>
        <taxon>Bacteria</taxon>
        <taxon>Bacillati</taxon>
        <taxon>Actinomycetota</taxon>
        <taxon>Actinomycetes</taxon>
        <taxon>Propionibacteriales</taxon>
        <taxon>Nocardioidaceae</taxon>
        <taxon>Nocardioides</taxon>
    </lineage>
</organism>
<dbReference type="RefSeq" id="WP_367991731.1">
    <property type="nucleotide sequence ID" value="NZ_JBFPJR010000005.1"/>
</dbReference>
<evidence type="ECO:0000313" key="2">
    <source>
        <dbReference type="EMBL" id="MEX0426887.1"/>
    </source>
</evidence>
<gene>
    <name evidence="2" type="ORF">AB3X52_04575</name>
</gene>
<evidence type="ECO:0008006" key="4">
    <source>
        <dbReference type="Google" id="ProtNLM"/>
    </source>
</evidence>
<feature type="region of interest" description="Disordered" evidence="1">
    <location>
        <begin position="9"/>
        <end position="37"/>
    </location>
</feature>
<protein>
    <recommendedName>
        <fullName evidence="4">HK97 family phage prohead protease</fullName>
    </recommendedName>
</protein>
<feature type="compositionally biased region" description="Polar residues" evidence="1">
    <location>
        <begin position="9"/>
        <end position="25"/>
    </location>
</feature>
<reference evidence="2 3" key="1">
    <citation type="submission" date="2024-07" db="EMBL/GenBank/DDBJ databases">
        <authorList>
            <person name="Lee S."/>
            <person name="Kang M."/>
        </authorList>
    </citation>
    <scope>NUCLEOTIDE SEQUENCE [LARGE SCALE GENOMIC DNA]</scope>
    <source>
        <strain evidence="2 3">DS6</strain>
    </source>
</reference>
<dbReference type="Proteomes" id="UP001556631">
    <property type="component" value="Unassembled WGS sequence"/>
</dbReference>
<keyword evidence="3" id="KW-1185">Reference proteome</keyword>
<accession>A0ABV3SWY7</accession>
<dbReference type="EMBL" id="JBFPJR010000005">
    <property type="protein sequence ID" value="MEX0426887.1"/>
    <property type="molecule type" value="Genomic_DNA"/>
</dbReference>
<comment type="caution">
    <text evidence="2">The sequence shown here is derived from an EMBL/GenBank/DDBJ whole genome shotgun (WGS) entry which is preliminary data.</text>
</comment>
<evidence type="ECO:0000313" key="3">
    <source>
        <dbReference type="Proteomes" id="UP001556631"/>
    </source>
</evidence>
<dbReference type="SUPFAM" id="SSF50789">
    <property type="entry name" value="Herpes virus serine proteinase, assemblin"/>
    <property type="match status" value="1"/>
</dbReference>
<sequence length="181" mass="19861">MVLALTFAQPVNTPSTASHGPSTAHHTAPEEVRRGWPGGRRLTGLAVPYDRISTRTQYEDGEVFRYGAFAVDCEQFAAGELSIPLVVDHNDEDRIGWITEMHETPEGLEVEAWVGDPNELLTIRRNLSISFRDGAVRQGPEGVREVLAAHLSHVSLVRDSAYVDARIYDPPLAPAPELVPA</sequence>
<evidence type="ECO:0000256" key="1">
    <source>
        <dbReference type="SAM" id="MobiDB-lite"/>
    </source>
</evidence>
<proteinExistence type="predicted"/>